<dbReference type="EMBL" id="CP001931">
    <property type="protein sequence ID" value="ADC90097.1"/>
    <property type="molecule type" value="Genomic_DNA"/>
</dbReference>
<name>D3SMW7_THEAH</name>
<evidence type="ECO:0000259" key="4">
    <source>
        <dbReference type="Pfam" id="PF02729"/>
    </source>
</evidence>
<dbReference type="InterPro" id="IPR006132">
    <property type="entry name" value="Asp/Orn_carbamoyltranf_P-bd"/>
</dbReference>
<evidence type="ECO:0000259" key="3">
    <source>
        <dbReference type="Pfam" id="PF00185"/>
    </source>
</evidence>
<dbReference type="GO" id="GO:0006520">
    <property type="term" value="P:amino acid metabolic process"/>
    <property type="evidence" value="ECO:0007669"/>
    <property type="project" value="InterPro"/>
</dbReference>
<dbReference type="InterPro" id="IPR006131">
    <property type="entry name" value="Asp_carbamoyltransf_Asp/Orn-bd"/>
</dbReference>
<feature type="domain" description="Aspartate/ornithine carbamoyltransferase carbamoyl-P binding" evidence="4">
    <location>
        <begin position="2"/>
        <end position="138"/>
    </location>
</feature>
<dbReference type="NCBIfam" id="NF002032">
    <property type="entry name" value="PRK00856.1"/>
    <property type="match status" value="1"/>
</dbReference>
<organism evidence="5 6">
    <name type="scientific">Thermocrinis albus (strain DSM 14484 / JCM 11386 / HI 11/12)</name>
    <dbReference type="NCBI Taxonomy" id="638303"/>
    <lineage>
        <taxon>Bacteria</taxon>
        <taxon>Pseudomonadati</taxon>
        <taxon>Aquificota</taxon>
        <taxon>Aquificia</taxon>
        <taxon>Aquificales</taxon>
        <taxon>Aquificaceae</taxon>
        <taxon>Thermocrinis</taxon>
    </lineage>
</organism>
<dbReference type="AlphaFoldDB" id="D3SMW7"/>
<dbReference type="GO" id="GO:0005829">
    <property type="term" value="C:cytosol"/>
    <property type="evidence" value="ECO:0007669"/>
    <property type="project" value="TreeGrafter"/>
</dbReference>
<feature type="domain" description="Aspartate/ornithine carbamoyltransferase Asp/Orn-binding" evidence="3">
    <location>
        <begin position="144"/>
        <end position="290"/>
    </location>
</feature>
<evidence type="ECO:0000313" key="6">
    <source>
        <dbReference type="Proteomes" id="UP000002043"/>
    </source>
</evidence>
<accession>D3SMW7</accession>
<sequence>MRSLISVLDLNREDVLNLYQLFLDFKRGRREKLDGSVMLLFLESSTRTRLSFEKACRQLGLETYYAGKGETSIDKGETLLDTFRTLKYLGFDAVVFRIPFVLFPYQEYIREGIVLVNAGDGTHQHPTQGLVDLFTAMEVFGSLEGVKVLFVGDILHSRVFRSTAPLFRMMGAQIGICGPATLLPYDPSSLGVSMVFHQVEEGLRWADLVEYLRLQKERFKENYISSERSYFAQFGMTKERYEGFKGYVMHPGPVNLYVDMDPEVVYGERSLVAEQVRNGVFVRMAVMYYLMKDG</sequence>
<dbReference type="Proteomes" id="UP000002043">
    <property type="component" value="Chromosome"/>
</dbReference>
<protein>
    <submittedName>
        <fullName evidence="5">Aspartate/ornithine carbamoyltransferase carbamoyl-P binding domain protein</fullName>
    </submittedName>
</protein>
<dbReference type="InterPro" id="IPR006130">
    <property type="entry name" value="Asp/Orn_carbamoylTrfase"/>
</dbReference>
<dbReference type="Pfam" id="PF00185">
    <property type="entry name" value="OTCace"/>
    <property type="match status" value="1"/>
</dbReference>
<dbReference type="PRINTS" id="PR00100">
    <property type="entry name" value="AOTCASE"/>
</dbReference>
<dbReference type="GO" id="GO:0044205">
    <property type="term" value="P:'de novo' UMP biosynthetic process"/>
    <property type="evidence" value="ECO:0007669"/>
    <property type="project" value="UniProtKB-UniPathway"/>
</dbReference>
<dbReference type="SUPFAM" id="SSF53671">
    <property type="entry name" value="Aspartate/ornithine carbamoyltransferase"/>
    <property type="match status" value="1"/>
</dbReference>
<dbReference type="InterPro" id="IPR036901">
    <property type="entry name" value="Asp/Orn_carbamoylTrfase_sf"/>
</dbReference>
<keyword evidence="6" id="KW-1185">Reference proteome</keyword>
<dbReference type="STRING" id="638303.Thal_1468"/>
<dbReference type="RefSeq" id="WP_012992503.1">
    <property type="nucleotide sequence ID" value="NC_013894.1"/>
</dbReference>
<dbReference type="Pfam" id="PF02729">
    <property type="entry name" value="OTCace_N"/>
    <property type="match status" value="1"/>
</dbReference>
<dbReference type="Gene3D" id="3.40.50.1370">
    <property type="entry name" value="Aspartate/ornithine carbamoyltransferase"/>
    <property type="match status" value="2"/>
</dbReference>
<evidence type="ECO:0000256" key="2">
    <source>
        <dbReference type="RuleBase" id="RU003634"/>
    </source>
</evidence>
<dbReference type="PRINTS" id="PR00101">
    <property type="entry name" value="ATCASE"/>
</dbReference>
<dbReference type="PANTHER" id="PTHR45753:SF6">
    <property type="entry name" value="ASPARTATE CARBAMOYLTRANSFERASE"/>
    <property type="match status" value="1"/>
</dbReference>
<dbReference type="eggNOG" id="COG0540">
    <property type="taxonomic scope" value="Bacteria"/>
</dbReference>
<dbReference type="PROSITE" id="PS00097">
    <property type="entry name" value="CARBAMOYLTRANSFERASE"/>
    <property type="match status" value="1"/>
</dbReference>
<reference evidence="6" key="1">
    <citation type="journal article" date="2010" name="Stand. Genomic Sci.">
        <title>Complete genome sequence of Thermocrinis albus type strain (HI 11/12T).</title>
        <authorList>
            <person name="Wirth R."/>
            <person name="Sikorski J."/>
            <person name="Brambilla E."/>
            <person name="Misra M."/>
            <person name="Lapidus A."/>
            <person name="Copeland A."/>
            <person name="Nolan M."/>
            <person name="Lucas S."/>
            <person name="Chen F."/>
            <person name="Tice H."/>
            <person name="Cheng J.F."/>
            <person name="Han C."/>
            <person name="Detter J.C."/>
            <person name="Tapia R."/>
            <person name="Bruce D."/>
            <person name="Goodwin L."/>
            <person name="Pitluck S."/>
            <person name="Pati A."/>
            <person name="Anderson I."/>
            <person name="Ivanova N."/>
            <person name="Mavromatis K."/>
            <person name="Mikhailova N."/>
            <person name="Chen A."/>
            <person name="Palaniappan K."/>
            <person name="Bilek Y."/>
            <person name="Hader T."/>
            <person name="Land M."/>
            <person name="Hauser L."/>
            <person name="Chang Y.J."/>
            <person name="Jeffries C.D."/>
            <person name="Tindall B.J."/>
            <person name="Rohde M."/>
            <person name="Goker M."/>
            <person name="Bristow J."/>
            <person name="Eisen J.A."/>
            <person name="Markowitz V."/>
            <person name="Hugenholtz P."/>
            <person name="Kyrpides N.C."/>
            <person name="Klenk H.P."/>
        </authorList>
    </citation>
    <scope>NUCLEOTIDE SEQUENCE [LARGE SCALE GENOMIC DNA]</scope>
    <source>
        <strain evidence="6">DSM 14484 / JCM 11386 / HI 11/12</strain>
    </source>
</reference>
<evidence type="ECO:0000313" key="5">
    <source>
        <dbReference type="EMBL" id="ADC90097.1"/>
    </source>
</evidence>
<dbReference type="GO" id="GO:0016743">
    <property type="term" value="F:carboxyl- or carbamoyltransferase activity"/>
    <property type="evidence" value="ECO:0007669"/>
    <property type="project" value="InterPro"/>
</dbReference>
<comment type="similarity">
    <text evidence="2">Belongs to the aspartate/ornithine carbamoyltransferase superfamily.</text>
</comment>
<gene>
    <name evidence="5" type="ordered locus">Thal_1468</name>
</gene>
<dbReference type="OrthoDB" id="9802587at2"/>
<dbReference type="UniPathway" id="UPA00070">
    <property type="reaction ID" value="UER00116"/>
</dbReference>
<dbReference type="KEGG" id="tal:Thal_1468"/>
<evidence type="ECO:0000256" key="1">
    <source>
        <dbReference type="ARBA" id="ARBA00022679"/>
    </source>
</evidence>
<dbReference type="HOGENOM" id="CLU_043846_2_0_0"/>
<dbReference type="PANTHER" id="PTHR45753">
    <property type="entry name" value="ORNITHINE CARBAMOYLTRANSFERASE, MITOCHONDRIAL"/>
    <property type="match status" value="1"/>
</dbReference>
<proteinExistence type="inferred from homology"/>
<keyword evidence="1 2" id="KW-0808">Transferase</keyword>
<dbReference type="GO" id="GO:0016597">
    <property type="term" value="F:amino acid binding"/>
    <property type="evidence" value="ECO:0007669"/>
    <property type="project" value="InterPro"/>
</dbReference>